<protein>
    <submittedName>
        <fullName evidence="1">Uncharacterized protein</fullName>
    </submittedName>
</protein>
<accession>A0A2P5EEC3</accession>
<keyword evidence="2" id="KW-1185">Reference proteome</keyword>
<dbReference type="Proteomes" id="UP000237000">
    <property type="component" value="Unassembled WGS sequence"/>
</dbReference>
<evidence type="ECO:0000313" key="2">
    <source>
        <dbReference type="Proteomes" id="UP000237000"/>
    </source>
</evidence>
<name>A0A2P5EEC3_TREOI</name>
<feature type="non-terminal residue" evidence="1">
    <location>
        <position position="1"/>
    </location>
</feature>
<proteinExistence type="predicted"/>
<gene>
    <name evidence="1" type="ORF">TorRG33x02_203370</name>
</gene>
<dbReference type="InParanoid" id="A0A2P5EEC3"/>
<dbReference type="AlphaFoldDB" id="A0A2P5EEC3"/>
<comment type="caution">
    <text evidence="1">The sequence shown here is derived from an EMBL/GenBank/DDBJ whole genome shotgun (WGS) entry which is preliminary data.</text>
</comment>
<organism evidence="1 2">
    <name type="scientific">Trema orientale</name>
    <name type="common">Charcoal tree</name>
    <name type="synonym">Celtis orientalis</name>
    <dbReference type="NCBI Taxonomy" id="63057"/>
    <lineage>
        <taxon>Eukaryota</taxon>
        <taxon>Viridiplantae</taxon>
        <taxon>Streptophyta</taxon>
        <taxon>Embryophyta</taxon>
        <taxon>Tracheophyta</taxon>
        <taxon>Spermatophyta</taxon>
        <taxon>Magnoliopsida</taxon>
        <taxon>eudicotyledons</taxon>
        <taxon>Gunneridae</taxon>
        <taxon>Pentapetalae</taxon>
        <taxon>rosids</taxon>
        <taxon>fabids</taxon>
        <taxon>Rosales</taxon>
        <taxon>Cannabaceae</taxon>
        <taxon>Trema</taxon>
    </lineage>
</organism>
<sequence length="74" mass="8326">EFGHLSLGQLEFSFSAEAVSENAAGVQCKQKQWKALARDKNKRTTLKVRIEAVKNSVLSKHLQDTEEDVGIKRQ</sequence>
<dbReference type="EMBL" id="JXTC01000171">
    <property type="protein sequence ID" value="PON83897.1"/>
    <property type="molecule type" value="Genomic_DNA"/>
</dbReference>
<evidence type="ECO:0000313" key="1">
    <source>
        <dbReference type="EMBL" id="PON83897.1"/>
    </source>
</evidence>
<reference evidence="2" key="1">
    <citation type="submission" date="2016-06" db="EMBL/GenBank/DDBJ databases">
        <title>Parallel loss of symbiosis genes in relatives of nitrogen-fixing non-legume Parasponia.</title>
        <authorList>
            <person name="Van Velzen R."/>
            <person name="Holmer R."/>
            <person name="Bu F."/>
            <person name="Rutten L."/>
            <person name="Van Zeijl A."/>
            <person name="Liu W."/>
            <person name="Santuari L."/>
            <person name="Cao Q."/>
            <person name="Sharma T."/>
            <person name="Shen D."/>
            <person name="Roswanjaya Y."/>
            <person name="Wardhani T."/>
            <person name="Kalhor M.S."/>
            <person name="Jansen J."/>
            <person name="Van den Hoogen J."/>
            <person name="Gungor B."/>
            <person name="Hartog M."/>
            <person name="Hontelez J."/>
            <person name="Verver J."/>
            <person name="Yang W.-C."/>
            <person name="Schijlen E."/>
            <person name="Repin R."/>
            <person name="Schilthuizen M."/>
            <person name="Schranz E."/>
            <person name="Heidstra R."/>
            <person name="Miyata K."/>
            <person name="Fedorova E."/>
            <person name="Kohlen W."/>
            <person name="Bisseling T."/>
            <person name="Smit S."/>
            <person name="Geurts R."/>
        </authorList>
    </citation>
    <scope>NUCLEOTIDE SEQUENCE [LARGE SCALE GENOMIC DNA]</scope>
    <source>
        <strain evidence="2">cv. RG33-2</strain>
    </source>
</reference>